<keyword evidence="1" id="KW-1133">Transmembrane helix</keyword>
<dbReference type="AlphaFoldDB" id="A0A498R6K3"/>
<keyword evidence="3" id="KW-1185">Reference proteome</keyword>
<organism evidence="2 3">
    <name type="scientific">Lucifera butyrica</name>
    <dbReference type="NCBI Taxonomy" id="1351585"/>
    <lineage>
        <taxon>Bacteria</taxon>
        <taxon>Bacillati</taxon>
        <taxon>Bacillota</taxon>
        <taxon>Negativicutes</taxon>
        <taxon>Veillonellales</taxon>
        <taxon>Veillonellaceae</taxon>
        <taxon>Lucifera</taxon>
    </lineage>
</organism>
<keyword evidence="1" id="KW-0472">Membrane</keyword>
<dbReference type="OrthoDB" id="1685059at2"/>
<reference evidence="2 3" key="1">
    <citation type="submission" date="2018-06" db="EMBL/GenBank/DDBJ databases">
        <authorList>
            <person name="Strepis N."/>
        </authorList>
    </citation>
    <scope>NUCLEOTIDE SEQUENCE [LARGE SCALE GENOMIC DNA]</scope>
    <source>
        <strain evidence="2">LUCI</strain>
    </source>
</reference>
<evidence type="ECO:0000256" key="1">
    <source>
        <dbReference type="SAM" id="Phobius"/>
    </source>
</evidence>
<accession>A0A498R6K3</accession>
<protein>
    <submittedName>
        <fullName evidence="2">Uncharacterized protein</fullName>
    </submittedName>
</protein>
<gene>
    <name evidence="2" type="ORF">LUCI_2368</name>
</gene>
<dbReference type="Proteomes" id="UP000277811">
    <property type="component" value="Unassembled WGS sequence"/>
</dbReference>
<feature type="transmembrane region" description="Helical" evidence="1">
    <location>
        <begin position="48"/>
        <end position="68"/>
    </location>
</feature>
<name>A0A498R6K3_9FIRM</name>
<proteinExistence type="predicted"/>
<evidence type="ECO:0000313" key="2">
    <source>
        <dbReference type="EMBL" id="VBB07124.1"/>
    </source>
</evidence>
<dbReference type="RefSeq" id="WP_122628070.1">
    <property type="nucleotide sequence ID" value="NZ_UPPP01000072.1"/>
</dbReference>
<dbReference type="EMBL" id="UPPP01000072">
    <property type="protein sequence ID" value="VBB07124.1"/>
    <property type="molecule type" value="Genomic_DNA"/>
</dbReference>
<feature type="transmembrane region" description="Helical" evidence="1">
    <location>
        <begin position="7"/>
        <end position="28"/>
    </location>
</feature>
<feature type="transmembrane region" description="Helical" evidence="1">
    <location>
        <begin position="172"/>
        <end position="191"/>
    </location>
</feature>
<keyword evidence="1" id="KW-0812">Transmembrane</keyword>
<feature type="transmembrane region" description="Helical" evidence="1">
    <location>
        <begin position="102"/>
        <end position="122"/>
    </location>
</feature>
<evidence type="ECO:0000313" key="3">
    <source>
        <dbReference type="Proteomes" id="UP000277811"/>
    </source>
</evidence>
<sequence length="198" mass="22388">MKKLDSLLLKVFLYGLPLIIVLAVFSYLHDSGIIASAYSYLEHLYNFAGFMFALWMLLSVYLGIRLMFSGTFREKVLTRITFIKERDEREVMLTGKAAKTTMLTTLAILIFFFCLSCFQVSVYRIPPENAVHGKTGVISIGLNFSLLENPPQDAPQTSGQKQNIFTYSGLPVSNSAVILGVIAWQIIAYNYSMRRLMK</sequence>